<feature type="transmembrane region" description="Helical" evidence="1">
    <location>
        <begin position="125"/>
        <end position="144"/>
    </location>
</feature>
<reference evidence="2" key="1">
    <citation type="journal article" date="2020" name="Stud. Mycol.">
        <title>101 Dothideomycetes genomes: a test case for predicting lifestyles and emergence of pathogens.</title>
        <authorList>
            <person name="Haridas S."/>
            <person name="Albert R."/>
            <person name="Binder M."/>
            <person name="Bloem J."/>
            <person name="Labutti K."/>
            <person name="Salamov A."/>
            <person name="Andreopoulos B."/>
            <person name="Baker S."/>
            <person name="Barry K."/>
            <person name="Bills G."/>
            <person name="Bluhm B."/>
            <person name="Cannon C."/>
            <person name="Castanera R."/>
            <person name="Culley D."/>
            <person name="Daum C."/>
            <person name="Ezra D."/>
            <person name="Gonzalez J."/>
            <person name="Henrissat B."/>
            <person name="Kuo A."/>
            <person name="Liang C."/>
            <person name="Lipzen A."/>
            <person name="Lutzoni F."/>
            <person name="Magnuson J."/>
            <person name="Mondo S."/>
            <person name="Nolan M."/>
            <person name="Ohm R."/>
            <person name="Pangilinan J."/>
            <person name="Park H.-J."/>
            <person name="Ramirez L."/>
            <person name="Alfaro M."/>
            <person name="Sun H."/>
            <person name="Tritt A."/>
            <person name="Yoshinaga Y."/>
            <person name="Zwiers L.-H."/>
            <person name="Turgeon B."/>
            <person name="Goodwin S."/>
            <person name="Spatafora J."/>
            <person name="Crous P."/>
            <person name="Grigoriev I."/>
        </authorList>
    </citation>
    <scope>NUCLEOTIDE SEQUENCE</scope>
    <source>
        <strain evidence="2">CBS 183.55</strain>
    </source>
</reference>
<organism evidence="2 3">
    <name type="scientific">Didymella exigua CBS 183.55</name>
    <dbReference type="NCBI Taxonomy" id="1150837"/>
    <lineage>
        <taxon>Eukaryota</taxon>
        <taxon>Fungi</taxon>
        <taxon>Dikarya</taxon>
        <taxon>Ascomycota</taxon>
        <taxon>Pezizomycotina</taxon>
        <taxon>Dothideomycetes</taxon>
        <taxon>Pleosporomycetidae</taxon>
        <taxon>Pleosporales</taxon>
        <taxon>Pleosporineae</taxon>
        <taxon>Didymellaceae</taxon>
        <taxon>Didymella</taxon>
    </lineage>
</organism>
<keyword evidence="3" id="KW-1185">Reference proteome</keyword>
<accession>A0A6A5RQG8</accession>
<keyword evidence="1" id="KW-1133">Transmembrane helix</keyword>
<evidence type="ECO:0000256" key="1">
    <source>
        <dbReference type="SAM" id="Phobius"/>
    </source>
</evidence>
<dbReference type="EMBL" id="ML978971">
    <property type="protein sequence ID" value="KAF1927727.1"/>
    <property type="molecule type" value="Genomic_DNA"/>
</dbReference>
<gene>
    <name evidence="2" type="ORF">M421DRAFT_5987</name>
</gene>
<keyword evidence="1" id="KW-0812">Transmembrane</keyword>
<evidence type="ECO:0000313" key="3">
    <source>
        <dbReference type="Proteomes" id="UP000800082"/>
    </source>
</evidence>
<name>A0A6A5RQG8_9PLEO</name>
<dbReference type="RefSeq" id="XP_033447979.1">
    <property type="nucleotide sequence ID" value="XM_033595723.1"/>
</dbReference>
<sequence>MKRNFFSLVWTIAPSIYAPSLSGLANSFMITWTIFGFPASLITFLALFLSNGEEPSALTLSVKAQEIGQEKGQKGGLLWDLVKVPAEWRKISEVNAPLNTPCTSANGLVKSQESEWTRWLSNIKVVPPAFVCSLAVALFCMYWVPRNREKSMGLRGFSAFCGPIVLPID</sequence>
<dbReference type="GeneID" id="54353390"/>
<protein>
    <submittedName>
        <fullName evidence="2">Uncharacterized protein</fullName>
    </submittedName>
</protein>
<keyword evidence="1" id="KW-0472">Membrane</keyword>
<dbReference type="Proteomes" id="UP000800082">
    <property type="component" value="Unassembled WGS sequence"/>
</dbReference>
<dbReference type="AlphaFoldDB" id="A0A6A5RQG8"/>
<evidence type="ECO:0000313" key="2">
    <source>
        <dbReference type="EMBL" id="KAF1927727.1"/>
    </source>
</evidence>
<feature type="transmembrane region" description="Helical" evidence="1">
    <location>
        <begin position="30"/>
        <end position="49"/>
    </location>
</feature>
<dbReference type="OrthoDB" id="10342807at2759"/>
<proteinExistence type="predicted"/>